<keyword evidence="4" id="KW-1185">Reference proteome</keyword>
<evidence type="ECO:0000256" key="1">
    <source>
        <dbReference type="ARBA" id="ARBA00022649"/>
    </source>
</evidence>
<sequence length="95" mass="10710">MSVAINDRIDIRISKDQKELIQYASSLMGFKSVSEFIISCVSREAKEIVADNNQILKSIEDKRIFVNAMINPPAPNAALKKAYKNYKKFKETNGA</sequence>
<dbReference type="PANTHER" id="PTHR35401:SF2">
    <property type="entry name" value="ABC-TYPE TRANSPORT SYSTEM"/>
    <property type="match status" value="1"/>
</dbReference>
<dbReference type="EMBL" id="CP042434">
    <property type="protein sequence ID" value="QEC70632.1"/>
    <property type="molecule type" value="Genomic_DNA"/>
</dbReference>
<dbReference type="SUPFAM" id="SSF47598">
    <property type="entry name" value="Ribbon-helix-helix"/>
    <property type="match status" value="1"/>
</dbReference>
<proteinExistence type="inferred from homology"/>
<evidence type="ECO:0000313" key="3">
    <source>
        <dbReference type="EMBL" id="QEC70632.1"/>
    </source>
</evidence>
<evidence type="ECO:0000256" key="2">
    <source>
        <dbReference type="ARBA" id="ARBA00049988"/>
    </source>
</evidence>
<protein>
    <submittedName>
        <fullName evidence="3">DUF1778 domain-containing protein</fullName>
    </submittedName>
</protein>
<accession>A0A5B8VI68</accession>
<dbReference type="KEGG" id="agi:FSB73_01880"/>
<reference evidence="3 4" key="1">
    <citation type="journal article" date="2017" name="Int. J. Syst. Evol. Microbiol.">
        <title>Arachidicoccus ginsenosidivorans sp. nov., with ginsenoside-converting activity isolated from ginseng cultivating soil.</title>
        <authorList>
            <person name="Siddiqi M.Z."/>
            <person name="Aslam Z."/>
            <person name="Im W.T."/>
        </authorList>
    </citation>
    <scope>NUCLEOTIDE SEQUENCE [LARGE SCALE GENOMIC DNA]</scope>
    <source>
        <strain evidence="3 4">Gsoil 809</strain>
    </source>
</reference>
<dbReference type="OrthoDB" id="595305at2"/>
<dbReference type="PANTHER" id="PTHR35401">
    <property type="entry name" value="COPG FAMILY HELIX-TURN-HELIX PROTEIN-RELATED-RELATED"/>
    <property type="match status" value="1"/>
</dbReference>
<keyword evidence="1" id="KW-1277">Toxin-antitoxin system</keyword>
<dbReference type="Gene3D" id="1.20.5.780">
    <property type="entry name" value="Single helix bin"/>
    <property type="match status" value="1"/>
</dbReference>
<name>A0A5B8VI68_9BACT</name>
<dbReference type="InterPro" id="IPR010985">
    <property type="entry name" value="Ribbon_hlx_hlx"/>
</dbReference>
<gene>
    <name evidence="3" type="ORF">FSB73_01880</name>
</gene>
<evidence type="ECO:0000313" key="4">
    <source>
        <dbReference type="Proteomes" id="UP000321291"/>
    </source>
</evidence>
<dbReference type="Pfam" id="PF08681">
    <property type="entry name" value="TacA1"/>
    <property type="match status" value="1"/>
</dbReference>
<dbReference type="GO" id="GO:0006355">
    <property type="term" value="P:regulation of DNA-templated transcription"/>
    <property type="evidence" value="ECO:0007669"/>
    <property type="project" value="InterPro"/>
</dbReference>
<dbReference type="RefSeq" id="WP_146779895.1">
    <property type="nucleotide sequence ID" value="NZ_CP042434.1"/>
</dbReference>
<dbReference type="AlphaFoldDB" id="A0A5B8VI68"/>
<comment type="similarity">
    <text evidence="2">Belongs to the TacA antitoxin family.</text>
</comment>
<dbReference type="InterPro" id="IPR014795">
    <property type="entry name" value="TacA_1-like"/>
</dbReference>
<organism evidence="3 4">
    <name type="scientific">Arachidicoccus ginsenosidivorans</name>
    <dbReference type="NCBI Taxonomy" id="496057"/>
    <lineage>
        <taxon>Bacteria</taxon>
        <taxon>Pseudomonadati</taxon>
        <taxon>Bacteroidota</taxon>
        <taxon>Chitinophagia</taxon>
        <taxon>Chitinophagales</taxon>
        <taxon>Chitinophagaceae</taxon>
        <taxon>Arachidicoccus</taxon>
    </lineage>
</organism>
<dbReference type="Proteomes" id="UP000321291">
    <property type="component" value="Chromosome"/>
</dbReference>